<accession>A0AA36M9X2</accession>
<keyword evidence="4" id="KW-1185">Reference proteome</keyword>
<name>A0AA36M9X2_CYLNA</name>
<dbReference type="Proteomes" id="UP001176961">
    <property type="component" value="Unassembled WGS sequence"/>
</dbReference>
<keyword evidence="2" id="KW-1133">Transmembrane helix</keyword>
<comment type="caution">
    <text evidence="3">The sequence shown here is derived from an EMBL/GenBank/DDBJ whole genome shotgun (WGS) entry which is preliminary data.</text>
</comment>
<feature type="compositionally biased region" description="Low complexity" evidence="1">
    <location>
        <begin position="337"/>
        <end position="348"/>
    </location>
</feature>
<keyword evidence="2" id="KW-0472">Membrane</keyword>
<dbReference type="AlphaFoldDB" id="A0AA36M9X2"/>
<feature type="region of interest" description="Disordered" evidence="1">
    <location>
        <begin position="333"/>
        <end position="365"/>
    </location>
</feature>
<gene>
    <name evidence="3" type="ORF">CYNAS_LOCUS16937</name>
</gene>
<feature type="non-terminal residue" evidence="3">
    <location>
        <position position="1"/>
    </location>
</feature>
<reference evidence="3" key="1">
    <citation type="submission" date="2023-07" db="EMBL/GenBank/DDBJ databases">
        <authorList>
            <consortium name="CYATHOMIX"/>
        </authorList>
    </citation>
    <scope>NUCLEOTIDE SEQUENCE</scope>
    <source>
        <strain evidence="3">N/A</strain>
    </source>
</reference>
<feature type="compositionally biased region" description="Basic and acidic residues" evidence="1">
    <location>
        <begin position="220"/>
        <end position="230"/>
    </location>
</feature>
<feature type="region of interest" description="Disordered" evidence="1">
    <location>
        <begin position="1"/>
        <end position="27"/>
    </location>
</feature>
<proteinExistence type="predicted"/>
<feature type="transmembrane region" description="Helical" evidence="2">
    <location>
        <begin position="37"/>
        <end position="60"/>
    </location>
</feature>
<evidence type="ECO:0000313" key="3">
    <source>
        <dbReference type="EMBL" id="CAJ0604954.1"/>
    </source>
</evidence>
<evidence type="ECO:0000256" key="1">
    <source>
        <dbReference type="SAM" id="MobiDB-lite"/>
    </source>
</evidence>
<sequence length="365" mass="40251">TLSVRPHSAEESSTVTEKEQTTSRQKRSQIVSSSGTLILAVMLVALIITGCIVCASLWLLSRRRKAIVPPPEIEGPPTPQKINSEIINLEEFQDTGPLVMQARLKGRLRHALDNEKSHSLKEVQFDPKQNEICLIGSDVEQLVGMSQLSLMSGEKSAEAAKASKKKAPVTMASEIKKAQAAVKEAQRVAENERMIAICAKRRRAKEEAQRAAQAKAALEAQKKARSDESRSSGQISDSSKTVVKKGTTKPAPSPQMRSIKEQLTQTSTVGHRREMEHIRPQPAITSHYARRSEISPSQFARPTTSYTTQRTTYPSKSYYDETDGIGFKYQGKKMDVSTSSTSISTASAPRRQPESDEELNFLDAL</sequence>
<feature type="region of interest" description="Disordered" evidence="1">
    <location>
        <begin position="209"/>
        <end position="272"/>
    </location>
</feature>
<feature type="region of interest" description="Disordered" evidence="1">
    <location>
        <begin position="289"/>
        <end position="308"/>
    </location>
</feature>
<keyword evidence="2" id="KW-0812">Transmembrane</keyword>
<organism evidence="3 4">
    <name type="scientific">Cylicocyclus nassatus</name>
    <name type="common">Nematode worm</name>
    <dbReference type="NCBI Taxonomy" id="53992"/>
    <lineage>
        <taxon>Eukaryota</taxon>
        <taxon>Metazoa</taxon>
        <taxon>Ecdysozoa</taxon>
        <taxon>Nematoda</taxon>
        <taxon>Chromadorea</taxon>
        <taxon>Rhabditida</taxon>
        <taxon>Rhabditina</taxon>
        <taxon>Rhabditomorpha</taxon>
        <taxon>Strongyloidea</taxon>
        <taxon>Strongylidae</taxon>
        <taxon>Cylicocyclus</taxon>
    </lineage>
</organism>
<dbReference type="EMBL" id="CATQJL010000316">
    <property type="protein sequence ID" value="CAJ0604954.1"/>
    <property type="molecule type" value="Genomic_DNA"/>
</dbReference>
<protein>
    <submittedName>
        <fullName evidence="3">Uncharacterized protein</fullName>
    </submittedName>
</protein>
<evidence type="ECO:0000256" key="2">
    <source>
        <dbReference type="SAM" id="Phobius"/>
    </source>
</evidence>
<feature type="compositionally biased region" description="Low complexity" evidence="1">
    <location>
        <begin position="210"/>
        <end position="219"/>
    </location>
</feature>
<evidence type="ECO:0000313" key="4">
    <source>
        <dbReference type="Proteomes" id="UP001176961"/>
    </source>
</evidence>
<feature type="compositionally biased region" description="Acidic residues" evidence="1">
    <location>
        <begin position="355"/>
        <end position="365"/>
    </location>
</feature>